<organism evidence="1 2">
    <name type="scientific">Branchiostoma lanceolatum</name>
    <name type="common">Common lancelet</name>
    <name type="synonym">Amphioxus lanceolatum</name>
    <dbReference type="NCBI Taxonomy" id="7740"/>
    <lineage>
        <taxon>Eukaryota</taxon>
        <taxon>Metazoa</taxon>
        <taxon>Chordata</taxon>
        <taxon>Cephalochordata</taxon>
        <taxon>Leptocardii</taxon>
        <taxon>Amphioxiformes</taxon>
        <taxon>Branchiostomatidae</taxon>
        <taxon>Branchiostoma</taxon>
    </lineage>
</organism>
<protein>
    <submittedName>
        <fullName evidence="1">Hypp2541 protein</fullName>
    </submittedName>
</protein>
<proteinExistence type="predicted"/>
<name>A0A8K0EQG6_BRALA</name>
<evidence type="ECO:0000313" key="1">
    <source>
        <dbReference type="EMBL" id="CAH1262317.1"/>
    </source>
</evidence>
<sequence>MLGVRELVEVYAHNSRPSHTGPPCHIQFYRALYIGRTALPVKRAIACGACFVVSGALYCTEREQEPNLADTPGDKAPPEQIDNLANVAADGPDQDQDMLLESLSIQDGPEGSRAFCQIDNFNRNVRLH</sequence>
<accession>A0A8K0EQG6</accession>
<dbReference type="AlphaFoldDB" id="A0A8K0EQG6"/>
<gene>
    <name evidence="1" type="primary">Hypp2541</name>
    <name evidence="1" type="ORF">BLAG_LOCUS17431</name>
</gene>
<keyword evidence="2" id="KW-1185">Reference proteome</keyword>
<evidence type="ECO:0000313" key="2">
    <source>
        <dbReference type="Proteomes" id="UP000838412"/>
    </source>
</evidence>
<dbReference type="Proteomes" id="UP000838412">
    <property type="component" value="Chromosome 4"/>
</dbReference>
<reference evidence="1" key="1">
    <citation type="submission" date="2022-01" db="EMBL/GenBank/DDBJ databases">
        <authorList>
            <person name="Braso-Vives M."/>
        </authorList>
    </citation>
    <scope>NUCLEOTIDE SEQUENCE</scope>
</reference>
<dbReference type="EMBL" id="OV696689">
    <property type="protein sequence ID" value="CAH1262317.1"/>
    <property type="molecule type" value="Genomic_DNA"/>
</dbReference>